<keyword evidence="1" id="KW-0472">Membrane</keyword>
<evidence type="ECO:0008006" key="4">
    <source>
        <dbReference type="Google" id="ProtNLM"/>
    </source>
</evidence>
<sequence length="153" mass="16803">MGYELPGSGRPARRPRRFRGVLSLVAVGLFVCCVGAAGLGAWNYQHVRQSSGAARDAAEAFLHDVTSGDPSGAYDRLCGDTRERWSRDDFEQRLSVPPTITRYAIDDVSVASDRGQLRGTVTAKLTRRSGAVDRREMPMIKNGDQWQVCGDPF</sequence>
<keyword evidence="1" id="KW-0812">Transmembrane</keyword>
<protein>
    <recommendedName>
        <fullName evidence="4">DUF4878 domain-containing protein</fullName>
    </recommendedName>
</protein>
<dbReference type="RefSeq" id="WP_203866160.1">
    <property type="nucleotide sequence ID" value="NZ_BONW01000012.1"/>
</dbReference>
<name>A0ABQ4DYT4_9ACTN</name>
<gene>
    <name evidence="2" type="ORF">Pen02_25360</name>
</gene>
<evidence type="ECO:0000256" key="1">
    <source>
        <dbReference type="SAM" id="Phobius"/>
    </source>
</evidence>
<dbReference type="EMBL" id="BONW01000012">
    <property type="protein sequence ID" value="GIG87600.1"/>
    <property type="molecule type" value="Genomic_DNA"/>
</dbReference>
<feature type="transmembrane region" description="Helical" evidence="1">
    <location>
        <begin position="21"/>
        <end position="42"/>
    </location>
</feature>
<proteinExistence type="predicted"/>
<keyword evidence="3" id="KW-1185">Reference proteome</keyword>
<evidence type="ECO:0000313" key="3">
    <source>
        <dbReference type="Proteomes" id="UP000646749"/>
    </source>
</evidence>
<organism evidence="2 3">
    <name type="scientific">Plantactinospora endophytica</name>
    <dbReference type="NCBI Taxonomy" id="673535"/>
    <lineage>
        <taxon>Bacteria</taxon>
        <taxon>Bacillati</taxon>
        <taxon>Actinomycetota</taxon>
        <taxon>Actinomycetes</taxon>
        <taxon>Micromonosporales</taxon>
        <taxon>Micromonosporaceae</taxon>
        <taxon>Plantactinospora</taxon>
    </lineage>
</organism>
<reference evidence="2 3" key="1">
    <citation type="submission" date="2021-01" db="EMBL/GenBank/DDBJ databases">
        <title>Whole genome shotgun sequence of Plantactinospora endophytica NBRC 110450.</title>
        <authorList>
            <person name="Komaki H."/>
            <person name="Tamura T."/>
        </authorList>
    </citation>
    <scope>NUCLEOTIDE SEQUENCE [LARGE SCALE GENOMIC DNA]</scope>
    <source>
        <strain evidence="2 3">NBRC 110450</strain>
    </source>
</reference>
<comment type="caution">
    <text evidence="2">The sequence shown here is derived from an EMBL/GenBank/DDBJ whole genome shotgun (WGS) entry which is preliminary data.</text>
</comment>
<accession>A0ABQ4DYT4</accession>
<keyword evidence="1" id="KW-1133">Transmembrane helix</keyword>
<dbReference type="Proteomes" id="UP000646749">
    <property type="component" value="Unassembled WGS sequence"/>
</dbReference>
<evidence type="ECO:0000313" key="2">
    <source>
        <dbReference type="EMBL" id="GIG87600.1"/>
    </source>
</evidence>